<proteinExistence type="predicted"/>
<gene>
    <name evidence="1" type="ORF">J8A68_005826</name>
</gene>
<dbReference type="Pfam" id="PF10448">
    <property type="entry name" value="POC3_POC4"/>
    <property type="match status" value="1"/>
</dbReference>
<sequence>MSSELSITQDPTGFSKSFTTKFLNDPNTEFFFHKIELADKQIISIHTNGIIDTTFEIPMSTKATINYASSMELDGETVGIPEPVLLVGDHANMKIQVVASQIAKLIALQHPKSTVLSIGSRWFGRGDEVEESDFEKCLFVIENVKKLFQI</sequence>
<dbReference type="InterPro" id="IPR018854">
    <property type="entry name" value="Psome_chaperone_3/4"/>
</dbReference>
<evidence type="ECO:0000313" key="2">
    <source>
        <dbReference type="Proteomes" id="UP000694255"/>
    </source>
</evidence>
<evidence type="ECO:0000313" key="1">
    <source>
        <dbReference type="EMBL" id="KAG7660709.1"/>
    </source>
</evidence>
<dbReference type="Proteomes" id="UP000694255">
    <property type="component" value="Unassembled WGS sequence"/>
</dbReference>
<dbReference type="GeneID" id="73472626"/>
<protein>
    <submittedName>
        <fullName evidence="1">Uncharacterized protein</fullName>
    </submittedName>
</protein>
<reference evidence="1 2" key="1">
    <citation type="journal article" date="2021" name="DNA Res.">
        <title>Genome analysis of Candida subhashii reveals its hybrid nature and dual mitochondrial genome conformations.</title>
        <authorList>
            <person name="Mixao V."/>
            <person name="Hegedusova E."/>
            <person name="Saus E."/>
            <person name="Pryszcz L.P."/>
            <person name="Cillingova A."/>
            <person name="Nosek J."/>
            <person name="Gabaldon T."/>
        </authorList>
    </citation>
    <scope>NUCLEOTIDE SEQUENCE [LARGE SCALE GENOMIC DNA]</scope>
    <source>
        <strain evidence="1 2">CBS 10753</strain>
    </source>
</reference>
<comment type="caution">
    <text evidence="1">The sequence shown here is derived from an EMBL/GenBank/DDBJ whole genome shotgun (WGS) entry which is preliminary data.</text>
</comment>
<organism evidence="1 2">
    <name type="scientific">[Candida] subhashii</name>
    <dbReference type="NCBI Taxonomy" id="561895"/>
    <lineage>
        <taxon>Eukaryota</taxon>
        <taxon>Fungi</taxon>
        <taxon>Dikarya</taxon>
        <taxon>Ascomycota</taxon>
        <taxon>Saccharomycotina</taxon>
        <taxon>Pichiomycetes</taxon>
        <taxon>Debaryomycetaceae</taxon>
        <taxon>Spathaspora</taxon>
    </lineage>
</organism>
<keyword evidence="2" id="KW-1185">Reference proteome</keyword>
<dbReference type="AlphaFoldDB" id="A0A8J5UUT4"/>
<dbReference type="RefSeq" id="XP_049260942.1">
    <property type="nucleotide sequence ID" value="XM_049409934.1"/>
</dbReference>
<name>A0A8J5UUT4_9ASCO</name>
<accession>A0A8J5UUT4</accession>
<dbReference type="EMBL" id="JAGSYN010000275">
    <property type="protein sequence ID" value="KAG7660709.1"/>
    <property type="molecule type" value="Genomic_DNA"/>
</dbReference>
<dbReference type="OrthoDB" id="3980246at2759"/>